<dbReference type="PROSITE" id="PS51369">
    <property type="entry name" value="TCP"/>
    <property type="match status" value="1"/>
</dbReference>
<evidence type="ECO:0000256" key="6">
    <source>
        <dbReference type="SAM" id="MobiDB-lite"/>
    </source>
</evidence>
<proteinExistence type="predicted"/>
<name>A0AAV1XVJ0_LUPLU</name>
<dbReference type="PANTHER" id="PTHR31072:SF268">
    <property type="entry name" value="TCP DOMAIN-CONTAINING PROTEIN"/>
    <property type="match status" value="1"/>
</dbReference>
<evidence type="ECO:0000256" key="4">
    <source>
        <dbReference type="ARBA" id="ARBA00023163"/>
    </source>
</evidence>
<dbReference type="Proteomes" id="UP001497480">
    <property type="component" value="Unassembled WGS sequence"/>
</dbReference>
<feature type="compositionally biased region" description="Polar residues" evidence="6">
    <location>
        <begin position="351"/>
        <end position="367"/>
    </location>
</feature>
<keyword evidence="4" id="KW-0804">Transcription</keyword>
<keyword evidence="3" id="KW-0238">DNA-binding</keyword>
<sequence length="367" mass="40995">MLIENSSKGYQAKKEGDTTNIEKLSMAPYTASASSRQWAAFRNPRIVRVSRALGGKDRHSKVCTIRGLRDRRIRLSIPTAILLYDLQHKLGLNQPSKVIDWLIEATKLDIDKLPPLQIPHGFPQFHHQQTILPYHNHHESSTASHNQFAPGGFYDANISTFIKDNGENHQNLLGKSRYWYLDSEHSRLKGKEAESSVMFNISQKAKWVKTGDQENQDAVAYNSSYHSEPSGLSLSQFGSHGSLFPSHIDPHQNSDSGVQFSSSNLAVPSGSQLIFCPSSGTPFLTPHAPFMANSSVENDPRQFKHVQILRSSSNNSQVMQPHPLIQSLHSLYSPLSRRHPIPFNSKLLDSDINNNRSQPTKGSDSPS</sequence>
<dbReference type="Pfam" id="PF03634">
    <property type="entry name" value="TCP"/>
    <property type="match status" value="1"/>
</dbReference>
<organism evidence="8 9">
    <name type="scientific">Lupinus luteus</name>
    <name type="common">European yellow lupine</name>
    <dbReference type="NCBI Taxonomy" id="3873"/>
    <lineage>
        <taxon>Eukaryota</taxon>
        <taxon>Viridiplantae</taxon>
        <taxon>Streptophyta</taxon>
        <taxon>Embryophyta</taxon>
        <taxon>Tracheophyta</taxon>
        <taxon>Spermatophyta</taxon>
        <taxon>Magnoliopsida</taxon>
        <taxon>eudicotyledons</taxon>
        <taxon>Gunneridae</taxon>
        <taxon>Pentapetalae</taxon>
        <taxon>rosids</taxon>
        <taxon>fabids</taxon>
        <taxon>Fabales</taxon>
        <taxon>Fabaceae</taxon>
        <taxon>Papilionoideae</taxon>
        <taxon>50 kb inversion clade</taxon>
        <taxon>genistoids sensu lato</taxon>
        <taxon>core genistoids</taxon>
        <taxon>Genisteae</taxon>
        <taxon>Lupinus</taxon>
    </lineage>
</organism>
<evidence type="ECO:0000256" key="5">
    <source>
        <dbReference type="ARBA" id="ARBA00023242"/>
    </source>
</evidence>
<keyword evidence="9" id="KW-1185">Reference proteome</keyword>
<dbReference type="GO" id="GO:0043565">
    <property type="term" value="F:sequence-specific DNA binding"/>
    <property type="evidence" value="ECO:0007669"/>
    <property type="project" value="TreeGrafter"/>
</dbReference>
<feature type="region of interest" description="Disordered" evidence="6">
    <location>
        <begin position="343"/>
        <end position="367"/>
    </location>
</feature>
<evidence type="ECO:0000313" key="9">
    <source>
        <dbReference type="Proteomes" id="UP001497480"/>
    </source>
</evidence>
<reference evidence="8 9" key="1">
    <citation type="submission" date="2024-03" db="EMBL/GenBank/DDBJ databases">
        <authorList>
            <person name="Martinez-Hernandez J."/>
        </authorList>
    </citation>
    <scope>NUCLEOTIDE SEQUENCE [LARGE SCALE GENOMIC DNA]</scope>
</reference>
<dbReference type="AlphaFoldDB" id="A0AAV1XVJ0"/>
<keyword evidence="2" id="KW-0805">Transcription regulation</keyword>
<dbReference type="InterPro" id="IPR005333">
    <property type="entry name" value="Transcription_factor_TCP"/>
</dbReference>
<feature type="domain" description="TCP" evidence="7">
    <location>
        <begin position="55"/>
        <end position="113"/>
    </location>
</feature>
<protein>
    <recommendedName>
        <fullName evidence="7">TCP domain-containing protein</fullName>
    </recommendedName>
</protein>
<evidence type="ECO:0000256" key="1">
    <source>
        <dbReference type="ARBA" id="ARBA00004123"/>
    </source>
</evidence>
<dbReference type="GO" id="GO:0005634">
    <property type="term" value="C:nucleus"/>
    <property type="evidence" value="ECO:0007669"/>
    <property type="project" value="UniProtKB-SubCell"/>
</dbReference>
<dbReference type="InterPro" id="IPR017887">
    <property type="entry name" value="TF_TCP_subgr"/>
</dbReference>
<comment type="caution">
    <text evidence="8">The sequence shown here is derived from an EMBL/GenBank/DDBJ whole genome shotgun (WGS) entry which is preliminary data.</text>
</comment>
<dbReference type="GO" id="GO:0003700">
    <property type="term" value="F:DNA-binding transcription factor activity"/>
    <property type="evidence" value="ECO:0007669"/>
    <property type="project" value="InterPro"/>
</dbReference>
<evidence type="ECO:0000259" key="7">
    <source>
        <dbReference type="PROSITE" id="PS51369"/>
    </source>
</evidence>
<evidence type="ECO:0000313" key="8">
    <source>
        <dbReference type="EMBL" id="CAL0325760.1"/>
    </source>
</evidence>
<evidence type="ECO:0000256" key="3">
    <source>
        <dbReference type="ARBA" id="ARBA00023125"/>
    </source>
</evidence>
<gene>
    <name evidence="8" type="ORF">LLUT_LOCUS26820</name>
</gene>
<evidence type="ECO:0000256" key="2">
    <source>
        <dbReference type="ARBA" id="ARBA00023015"/>
    </source>
</evidence>
<dbReference type="EMBL" id="CAXHTB010000018">
    <property type="protein sequence ID" value="CAL0325760.1"/>
    <property type="molecule type" value="Genomic_DNA"/>
</dbReference>
<dbReference type="PANTHER" id="PTHR31072">
    <property type="entry name" value="TRANSCRIPTION FACTOR TCP4-RELATED"/>
    <property type="match status" value="1"/>
</dbReference>
<comment type="subcellular location">
    <subcellularLocation>
        <location evidence="1">Nucleus</location>
    </subcellularLocation>
</comment>
<accession>A0AAV1XVJ0</accession>
<keyword evidence="5" id="KW-0539">Nucleus</keyword>